<reference evidence="2" key="1">
    <citation type="submission" date="2013-01" db="EMBL/GenBank/DDBJ databases">
        <title>Draft Genome Sequence of a Mulberry Tree, Morus notabilis C.K. Schneid.</title>
        <authorList>
            <person name="He N."/>
            <person name="Zhao S."/>
        </authorList>
    </citation>
    <scope>NUCLEOTIDE SEQUENCE</scope>
</reference>
<keyword evidence="2" id="KW-1185">Reference proteome</keyword>
<evidence type="ECO:0000313" key="1">
    <source>
        <dbReference type="EMBL" id="EXB92329.1"/>
    </source>
</evidence>
<dbReference type="Proteomes" id="UP000030645">
    <property type="component" value="Unassembled WGS sequence"/>
</dbReference>
<accession>W9S6E6</accession>
<dbReference type="eggNOG" id="KOG2519">
    <property type="taxonomic scope" value="Eukaryota"/>
</dbReference>
<gene>
    <name evidence="1" type="ORF">L484_004650</name>
</gene>
<name>W9S6E6_9ROSA</name>
<proteinExistence type="predicted"/>
<dbReference type="AlphaFoldDB" id="W9S6E6"/>
<organism evidence="1 2">
    <name type="scientific">Morus notabilis</name>
    <dbReference type="NCBI Taxonomy" id="981085"/>
    <lineage>
        <taxon>Eukaryota</taxon>
        <taxon>Viridiplantae</taxon>
        <taxon>Streptophyta</taxon>
        <taxon>Embryophyta</taxon>
        <taxon>Tracheophyta</taxon>
        <taxon>Spermatophyta</taxon>
        <taxon>Magnoliopsida</taxon>
        <taxon>eudicotyledons</taxon>
        <taxon>Gunneridae</taxon>
        <taxon>Pentapetalae</taxon>
        <taxon>rosids</taxon>
        <taxon>fabids</taxon>
        <taxon>Rosales</taxon>
        <taxon>Moraceae</taxon>
        <taxon>Moreae</taxon>
        <taxon>Morus</taxon>
    </lineage>
</organism>
<sequence>MSPAEAMWEPFELIQGQFPMFHLEDKVTHWEGSTDKPPIWFTYARRGKHGRKEKERKKQDHWFDRVSSKIALEPNFPNREIIEMYMCDNHGSFTGIIGNHRQRILPMLSTIFSSEMAAHLIKSLLYGQYDFDSIDRVKVRHGHTFYVVKWSKATPKSGGVSDATRSEVSDMQQDVVDSDESVDLLDEMDAPMIHIKDGCQFILTDENVELV</sequence>
<evidence type="ECO:0000313" key="2">
    <source>
        <dbReference type="Proteomes" id="UP000030645"/>
    </source>
</evidence>
<dbReference type="STRING" id="981085.W9S6E6"/>
<dbReference type="EMBL" id="KE345059">
    <property type="protein sequence ID" value="EXB92329.1"/>
    <property type="molecule type" value="Genomic_DNA"/>
</dbReference>
<protein>
    <submittedName>
        <fullName evidence="1">Uncharacterized protein</fullName>
    </submittedName>
</protein>